<reference evidence="4 5" key="1">
    <citation type="submission" date="2020-02" db="EMBL/GenBank/DDBJ databases">
        <title>Genome analysis of Thermosulfuriphilus ammonigenes ST65T, an anaerobic thermophilic chemolithoautotrophic bacterium isolated from a deep-sea hydrothermal vent.</title>
        <authorList>
            <person name="Slobodkina G."/>
            <person name="Allioux M."/>
            <person name="Merkel A."/>
            <person name="Alain K."/>
            <person name="Jebbar M."/>
            <person name="Slobodkin A."/>
        </authorList>
    </citation>
    <scope>NUCLEOTIDE SEQUENCE [LARGE SCALE GENOMIC DNA]</scope>
    <source>
        <strain evidence="4 5">ST65</strain>
    </source>
</reference>
<protein>
    <recommendedName>
        <fullName evidence="3">Carbohydrate kinase PfkB domain-containing protein</fullName>
    </recommendedName>
</protein>
<gene>
    <name evidence="4" type="ORF">G4V39_06220</name>
</gene>
<keyword evidence="5" id="KW-1185">Reference proteome</keyword>
<dbReference type="PANTHER" id="PTHR10584">
    <property type="entry name" value="SUGAR KINASE"/>
    <property type="match status" value="1"/>
</dbReference>
<keyword evidence="2" id="KW-0418">Kinase</keyword>
<dbReference type="SUPFAM" id="SSF53613">
    <property type="entry name" value="Ribokinase-like"/>
    <property type="match status" value="1"/>
</dbReference>
<name>A0A6G7PW45_9BACT</name>
<proteinExistence type="predicted"/>
<evidence type="ECO:0000313" key="4">
    <source>
        <dbReference type="EMBL" id="QIJ71882.1"/>
    </source>
</evidence>
<dbReference type="Gene3D" id="3.40.1190.20">
    <property type="match status" value="1"/>
</dbReference>
<dbReference type="GO" id="GO:0016301">
    <property type="term" value="F:kinase activity"/>
    <property type="evidence" value="ECO:0007669"/>
    <property type="project" value="UniProtKB-KW"/>
</dbReference>
<evidence type="ECO:0000259" key="3">
    <source>
        <dbReference type="Pfam" id="PF00294"/>
    </source>
</evidence>
<keyword evidence="1" id="KW-0808">Transferase</keyword>
<dbReference type="KEGG" id="tav:G4V39_06220"/>
<dbReference type="Proteomes" id="UP000502179">
    <property type="component" value="Chromosome"/>
</dbReference>
<dbReference type="PANTHER" id="PTHR10584:SF166">
    <property type="entry name" value="RIBOKINASE"/>
    <property type="match status" value="1"/>
</dbReference>
<dbReference type="Pfam" id="PF00294">
    <property type="entry name" value="PfkB"/>
    <property type="match status" value="1"/>
</dbReference>
<organism evidence="4 5">
    <name type="scientific">Thermosulfuriphilus ammonigenes</name>
    <dbReference type="NCBI Taxonomy" id="1936021"/>
    <lineage>
        <taxon>Bacteria</taxon>
        <taxon>Pseudomonadati</taxon>
        <taxon>Thermodesulfobacteriota</taxon>
        <taxon>Thermodesulfobacteria</taxon>
        <taxon>Thermodesulfobacteriales</taxon>
        <taxon>Thermodesulfobacteriaceae</taxon>
        <taxon>Thermosulfuriphilus</taxon>
    </lineage>
</organism>
<sequence length="277" mass="30215">MMPVYLIVGALTRDVTEDGFRYGGSVLYAGLTALALGYKLKVVTTCHPEEPLGRLFPGAEIYLQESPETTTFVNLETRSGRRQQILANARPLKVQGLPQEFLTADIVHLAPVADECPLEALGLFSGQFVGASIQGWLRTWDKKGLVRQKKVPPEVFSPLKALVLSQEDLGGDLDYASELARIVPLVVVTRDRHGAWLYHEGQRHHLPAPEVPVVDPCGAGDIFAAVFFSALFEGLDPLKAVALANCLAARSVTRKGLESIALPEEIRDCYQTIAQQG</sequence>
<dbReference type="InterPro" id="IPR029056">
    <property type="entry name" value="Ribokinase-like"/>
</dbReference>
<dbReference type="InterPro" id="IPR011611">
    <property type="entry name" value="PfkB_dom"/>
</dbReference>
<accession>A0A6G7PW45</accession>
<evidence type="ECO:0000256" key="1">
    <source>
        <dbReference type="ARBA" id="ARBA00022679"/>
    </source>
</evidence>
<evidence type="ECO:0000256" key="2">
    <source>
        <dbReference type="ARBA" id="ARBA00022777"/>
    </source>
</evidence>
<dbReference type="EMBL" id="CP048877">
    <property type="protein sequence ID" value="QIJ71882.1"/>
    <property type="molecule type" value="Genomic_DNA"/>
</dbReference>
<evidence type="ECO:0000313" key="5">
    <source>
        <dbReference type="Proteomes" id="UP000502179"/>
    </source>
</evidence>
<feature type="domain" description="Carbohydrate kinase PfkB" evidence="3">
    <location>
        <begin position="175"/>
        <end position="259"/>
    </location>
</feature>
<dbReference type="AlphaFoldDB" id="A0A6G7PW45"/>